<dbReference type="GO" id="GO:0016020">
    <property type="term" value="C:membrane"/>
    <property type="evidence" value="ECO:0007669"/>
    <property type="project" value="InterPro"/>
</dbReference>
<dbReference type="EMBL" id="JAHEAC010000001">
    <property type="protein sequence ID" value="MBX8643208.1"/>
    <property type="molecule type" value="Genomic_DNA"/>
</dbReference>
<dbReference type="GO" id="GO:0005524">
    <property type="term" value="F:ATP binding"/>
    <property type="evidence" value="ECO:0007669"/>
    <property type="project" value="UniProtKB-KW"/>
</dbReference>
<gene>
    <name evidence="12" type="ORF">J9259_00490</name>
    <name evidence="13" type="ORF">KIY12_00520</name>
</gene>
<dbReference type="PIRSF" id="PIRSF001296">
    <property type="entry name" value="K_ATPase_KdpC"/>
    <property type="match status" value="1"/>
</dbReference>
<keyword evidence="4 11" id="KW-0812">Transmembrane</keyword>
<keyword evidence="5" id="KW-0547">Nucleotide-binding</keyword>
<dbReference type="EMBL" id="JAGVSJ010000001">
    <property type="protein sequence ID" value="MBX8630994.1"/>
    <property type="molecule type" value="Genomic_DNA"/>
</dbReference>
<evidence type="ECO:0000313" key="12">
    <source>
        <dbReference type="EMBL" id="MBX8630994.1"/>
    </source>
</evidence>
<feature type="transmembrane region" description="Helical" evidence="11">
    <location>
        <begin position="12"/>
        <end position="43"/>
    </location>
</feature>
<organism evidence="13 14">
    <name type="scientific">Candidatus Sysuiplasma superficiale</name>
    <dbReference type="NCBI Taxonomy" id="2823368"/>
    <lineage>
        <taxon>Archaea</taxon>
        <taxon>Methanobacteriati</taxon>
        <taxon>Thermoplasmatota</taxon>
        <taxon>Thermoplasmata</taxon>
        <taxon>Candidatus Sysuiplasmatales</taxon>
        <taxon>Candidatus Sysuiplasmataceae</taxon>
        <taxon>Candidatus Sysuiplasma</taxon>
    </lineage>
</organism>
<proteinExistence type="predicted"/>
<dbReference type="Proteomes" id="UP000750197">
    <property type="component" value="Unassembled WGS sequence"/>
</dbReference>
<sequence length="202" mass="21779">MSDTRRSGVLRPVVMLTVLMFVLCGFAYPAFVAAAGSALGLGWQENGSLIKMNGTVVASELIGEKFSSPMYFWPRVSAVNYNSLNGSGGSSIGIATLEFYNQTKNYTEYLIQTGHLSPGTKVPANGVEPSASGFDPDITVAFALFQIPRVHFNTNLSVSLLRSLVSKYTVHPFLGFIGSTYVNVVLLDLALHSILLKKGLIH</sequence>
<reference evidence="13" key="1">
    <citation type="submission" date="2021-05" db="EMBL/GenBank/DDBJ databases">
        <title>Genomic insights into ecological role and evolution of a novel Thermoplasmata order Candidatus Sysuiplasmatales.</title>
        <authorList>
            <person name="Yuan Y."/>
        </authorList>
    </citation>
    <scope>NUCLEOTIDE SEQUENCE</scope>
    <source>
        <strain evidence="13">TUT19-bin139</strain>
        <strain evidence="12">YP2-bin.285</strain>
    </source>
</reference>
<keyword evidence="1" id="KW-0813">Transport</keyword>
<dbReference type="Proteomes" id="UP000716004">
    <property type="component" value="Unassembled WGS sequence"/>
</dbReference>
<protein>
    <submittedName>
        <fullName evidence="13">Potassium-transporting ATPase subunit C</fullName>
    </submittedName>
</protein>
<dbReference type="AlphaFoldDB" id="A0A8J8CGV5"/>
<evidence type="ECO:0000256" key="1">
    <source>
        <dbReference type="ARBA" id="ARBA00022448"/>
    </source>
</evidence>
<evidence type="ECO:0000256" key="7">
    <source>
        <dbReference type="ARBA" id="ARBA00022958"/>
    </source>
</evidence>
<evidence type="ECO:0000256" key="11">
    <source>
        <dbReference type="SAM" id="Phobius"/>
    </source>
</evidence>
<evidence type="ECO:0000256" key="3">
    <source>
        <dbReference type="ARBA" id="ARBA00022538"/>
    </source>
</evidence>
<evidence type="ECO:0000313" key="13">
    <source>
        <dbReference type="EMBL" id="MBX8643208.1"/>
    </source>
</evidence>
<evidence type="ECO:0000256" key="8">
    <source>
        <dbReference type="ARBA" id="ARBA00022989"/>
    </source>
</evidence>
<evidence type="ECO:0000256" key="10">
    <source>
        <dbReference type="ARBA" id="ARBA00023136"/>
    </source>
</evidence>
<keyword evidence="2" id="KW-1003">Cell membrane</keyword>
<dbReference type="InterPro" id="IPR003820">
    <property type="entry name" value="KdpC"/>
</dbReference>
<comment type="caution">
    <text evidence="13">The sequence shown here is derived from an EMBL/GenBank/DDBJ whole genome shotgun (WGS) entry which is preliminary data.</text>
</comment>
<keyword evidence="3" id="KW-0633">Potassium transport</keyword>
<evidence type="ECO:0000313" key="14">
    <source>
        <dbReference type="Proteomes" id="UP000750197"/>
    </source>
</evidence>
<evidence type="ECO:0000256" key="6">
    <source>
        <dbReference type="ARBA" id="ARBA00022840"/>
    </source>
</evidence>
<keyword evidence="10 11" id="KW-0472">Membrane</keyword>
<keyword evidence="9" id="KW-0406">Ion transport</keyword>
<keyword evidence="7" id="KW-0630">Potassium</keyword>
<feature type="transmembrane region" description="Helical" evidence="11">
    <location>
        <begin position="173"/>
        <end position="196"/>
    </location>
</feature>
<dbReference type="PANTHER" id="PTHR30042:SF2">
    <property type="entry name" value="POTASSIUM-TRANSPORTING ATPASE KDPC SUBUNIT"/>
    <property type="match status" value="1"/>
</dbReference>
<evidence type="ECO:0000256" key="4">
    <source>
        <dbReference type="ARBA" id="ARBA00022692"/>
    </source>
</evidence>
<keyword evidence="6" id="KW-0067">ATP-binding</keyword>
<evidence type="ECO:0000256" key="5">
    <source>
        <dbReference type="ARBA" id="ARBA00022741"/>
    </source>
</evidence>
<keyword evidence="8 11" id="KW-1133">Transmembrane helix</keyword>
<name>A0A8J8CGV5_9ARCH</name>
<dbReference type="PANTHER" id="PTHR30042">
    <property type="entry name" value="POTASSIUM-TRANSPORTING ATPASE C CHAIN"/>
    <property type="match status" value="1"/>
</dbReference>
<accession>A0A8J8CGV5</accession>
<evidence type="ECO:0000256" key="9">
    <source>
        <dbReference type="ARBA" id="ARBA00023065"/>
    </source>
</evidence>
<dbReference type="GO" id="GO:0008556">
    <property type="term" value="F:P-type potassium transmembrane transporter activity"/>
    <property type="evidence" value="ECO:0007669"/>
    <property type="project" value="InterPro"/>
</dbReference>
<evidence type="ECO:0000256" key="2">
    <source>
        <dbReference type="ARBA" id="ARBA00022475"/>
    </source>
</evidence>
<dbReference type="Pfam" id="PF02669">
    <property type="entry name" value="KdpC"/>
    <property type="match status" value="1"/>
</dbReference>